<dbReference type="Proteomes" id="UP000608579">
    <property type="component" value="Unassembled WGS sequence"/>
</dbReference>
<sequence length="379" mass="43065">MKTYVWIISIILLVFVLFAFIQNSPQETIVGNPELGNATVENNYSVYTTVLPSGEQVKYVVNPEDIVSGGPPKDGIPSIDNPVFVSRDEAEKFMRELDVVIGLYYKGVTRAYPHKILVWHEIVNDVVAGTPIAITYCPLCYTSLAFKRVIDGEPVEFGTSGLLYNSNLVMYDRKTDTLWSQILGLGILGPLAGVKLEKIQVDVMKWNIWREIHPDTEVLSPETGYSRPYGRDPYSPYFYYTSDEIWFPVKNRDDRMHPKTIIYGVVVGGKEKAYVAEALTESKVVNDRVGDTYIVIFTPYEGLVRAYERKLGDMVLEFEWRDGVYVDKQTGSRWNVYGEAVGGPLKGEKLNQIIIEINFWFAWAAFYPNTEVYGLESSY</sequence>
<accession>A0A832ZV76</accession>
<protein>
    <submittedName>
        <fullName evidence="1">DUF3179 domain-containing protein</fullName>
    </submittedName>
</protein>
<evidence type="ECO:0000313" key="1">
    <source>
        <dbReference type="EMBL" id="HIQ29471.1"/>
    </source>
</evidence>
<proteinExistence type="predicted"/>
<name>A0A832ZV76_CALS0</name>
<comment type="caution">
    <text evidence="1">The sequence shown here is derived from an EMBL/GenBank/DDBJ whole genome shotgun (WGS) entry which is preliminary data.</text>
</comment>
<gene>
    <name evidence="1" type="ORF">EYH45_02780</name>
</gene>
<evidence type="ECO:0000313" key="2">
    <source>
        <dbReference type="Proteomes" id="UP000608579"/>
    </source>
</evidence>
<dbReference type="InterPro" id="IPR021516">
    <property type="entry name" value="DUF3179"/>
</dbReference>
<dbReference type="EMBL" id="DQVM01000049">
    <property type="protein sequence ID" value="HIQ29471.1"/>
    <property type="molecule type" value="Genomic_DNA"/>
</dbReference>
<reference evidence="1" key="1">
    <citation type="journal article" date="2020" name="ISME J.">
        <title>Gammaproteobacteria mediating utilization of methyl-, sulfur- and petroleum organic compounds in deep ocean hydrothermal plumes.</title>
        <authorList>
            <person name="Zhou Z."/>
            <person name="Liu Y."/>
            <person name="Pan J."/>
            <person name="Cron B.R."/>
            <person name="Toner B.M."/>
            <person name="Anantharaman K."/>
            <person name="Breier J.A."/>
            <person name="Dick G.J."/>
            <person name="Li M."/>
        </authorList>
    </citation>
    <scope>NUCLEOTIDE SEQUENCE</scope>
    <source>
        <strain evidence="1">SZUA-1515</strain>
    </source>
</reference>
<organism evidence="1 2">
    <name type="scientific">Caldiarchaeum subterraneum</name>
    <dbReference type="NCBI Taxonomy" id="311458"/>
    <lineage>
        <taxon>Archaea</taxon>
        <taxon>Nitrososphaerota</taxon>
        <taxon>Candidatus Caldarchaeales</taxon>
        <taxon>Candidatus Caldarchaeaceae</taxon>
        <taxon>Candidatus Caldarchaeum</taxon>
    </lineage>
</organism>
<dbReference type="Pfam" id="PF11376">
    <property type="entry name" value="DUF3179"/>
    <property type="match status" value="1"/>
</dbReference>
<dbReference type="AlphaFoldDB" id="A0A832ZV76"/>